<sequence>MNTLFLFFSLVFGASAVPVVFDKPLWEGKDARFAAVLHGKFDEPAVDGDKLRFLLLVPKLGADVKEFHTGLTPKPVKFLGLGDAEHLTGLFGLSDCKTWFALTWDVFNAGVLATKFEVGVKENGAFKYPLVVGGWDGFADFVHGKVKFAAFKELWKLLPSHLAVHKVWWLFKNLWSITMFVNKR</sequence>
<organism evidence="2 3">
    <name type="scientific">Theileria orientalis strain Shintoku</name>
    <dbReference type="NCBI Taxonomy" id="869250"/>
    <lineage>
        <taxon>Eukaryota</taxon>
        <taxon>Sar</taxon>
        <taxon>Alveolata</taxon>
        <taxon>Apicomplexa</taxon>
        <taxon>Aconoidasida</taxon>
        <taxon>Piroplasmida</taxon>
        <taxon>Theileriidae</taxon>
        <taxon>Theileria</taxon>
    </lineage>
</organism>
<gene>
    <name evidence="2" type="ORF">TOT_010000613</name>
</gene>
<dbReference type="EMBL" id="AP011946">
    <property type="protein sequence ID" value="BAM39152.1"/>
    <property type="molecule type" value="Genomic_DNA"/>
</dbReference>
<evidence type="ECO:0000313" key="2">
    <source>
        <dbReference type="EMBL" id="BAM39152.1"/>
    </source>
</evidence>
<dbReference type="VEuPathDB" id="PiroplasmaDB:TOT_010000613"/>
<proteinExistence type="predicted"/>
<evidence type="ECO:0000313" key="3">
    <source>
        <dbReference type="Proteomes" id="UP000003786"/>
    </source>
</evidence>
<accession>J4CCC5</accession>
<dbReference type="eggNOG" id="ENOG502TN59">
    <property type="taxonomic scope" value="Eukaryota"/>
</dbReference>
<reference evidence="2 3" key="1">
    <citation type="journal article" date="2012" name="MBio">
        <title>Comparative genome analysis of three eukaryotic parasites with differing abilities to transform leukocytes reveals key mediators of Theileria-induced leukocyte transformation.</title>
        <authorList>
            <person name="Hayashida K."/>
            <person name="Hara Y."/>
            <person name="Abe T."/>
            <person name="Yamasaki C."/>
            <person name="Toyoda A."/>
            <person name="Kosuge T."/>
            <person name="Suzuki Y."/>
            <person name="Sato Y."/>
            <person name="Kawashima S."/>
            <person name="Katayama T."/>
            <person name="Wakaguri H."/>
            <person name="Inoue N."/>
            <person name="Homma K."/>
            <person name="Tada-Umezaki M."/>
            <person name="Yagi Y."/>
            <person name="Fujii Y."/>
            <person name="Habara T."/>
            <person name="Kanehisa M."/>
            <person name="Watanabe H."/>
            <person name="Ito K."/>
            <person name="Gojobori T."/>
            <person name="Sugawara H."/>
            <person name="Imanishi T."/>
            <person name="Weir W."/>
            <person name="Gardner M."/>
            <person name="Pain A."/>
            <person name="Shiels B."/>
            <person name="Hattori M."/>
            <person name="Nene V."/>
            <person name="Sugimoto C."/>
        </authorList>
    </citation>
    <scope>NUCLEOTIDE SEQUENCE [LARGE SCALE GENOMIC DNA]</scope>
    <source>
        <strain evidence="2 3">Shintoku</strain>
    </source>
</reference>
<dbReference type="KEGG" id="tot:TOT_010000613"/>
<name>J4CCC5_THEOR</name>
<dbReference type="RefSeq" id="XP_009689453.1">
    <property type="nucleotide sequence ID" value="XM_009691158.1"/>
</dbReference>
<feature type="signal peptide" evidence="1">
    <location>
        <begin position="1"/>
        <end position="16"/>
    </location>
</feature>
<evidence type="ECO:0000256" key="1">
    <source>
        <dbReference type="SAM" id="SignalP"/>
    </source>
</evidence>
<protein>
    <submittedName>
        <fullName evidence="2">Uncharacterized protein</fullName>
    </submittedName>
</protein>
<dbReference type="AlphaFoldDB" id="J4CCC5"/>
<dbReference type="Proteomes" id="UP000003786">
    <property type="component" value="Chromosome 1"/>
</dbReference>
<dbReference type="GeneID" id="20713510"/>
<keyword evidence="1" id="KW-0732">Signal</keyword>
<keyword evidence="3" id="KW-1185">Reference proteome</keyword>
<feature type="chain" id="PRO_5003778211" evidence="1">
    <location>
        <begin position="17"/>
        <end position="184"/>
    </location>
</feature>